<name>A0A7J6C031_9TELE</name>
<dbReference type="Proteomes" id="UP000579812">
    <property type="component" value="Unassembled WGS sequence"/>
</dbReference>
<gene>
    <name evidence="2" type="ORF">G5714_018834</name>
</gene>
<evidence type="ECO:0000256" key="1">
    <source>
        <dbReference type="SAM" id="MobiDB-lite"/>
    </source>
</evidence>
<feature type="compositionally biased region" description="Basic and acidic residues" evidence="1">
    <location>
        <begin position="16"/>
        <end position="26"/>
    </location>
</feature>
<dbReference type="EMBL" id="JAAMOB010000019">
    <property type="protein sequence ID" value="KAF4100638.1"/>
    <property type="molecule type" value="Genomic_DNA"/>
</dbReference>
<feature type="compositionally biased region" description="Basic and acidic residues" evidence="1">
    <location>
        <begin position="229"/>
        <end position="238"/>
    </location>
</feature>
<reference evidence="2 3" key="1">
    <citation type="submission" date="2020-04" db="EMBL/GenBank/DDBJ databases">
        <title>Chromosome-level genome assembly of a cyprinid fish Onychostoma macrolepis by integration of Nanopore Sequencing, Bionano and Hi-C technology.</title>
        <authorList>
            <person name="Wang D."/>
        </authorList>
    </citation>
    <scope>NUCLEOTIDE SEQUENCE [LARGE SCALE GENOMIC DNA]</scope>
    <source>
        <strain evidence="2">SWU-2019</strain>
        <tissue evidence="2">Muscle</tissue>
    </source>
</reference>
<protein>
    <submittedName>
        <fullName evidence="2">Uncharacterized protein</fullName>
    </submittedName>
</protein>
<feature type="compositionally biased region" description="Polar residues" evidence="1">
    <location>
        <begin position="27"/>
        <end position="38"/>
    </location>
</feature>
<accession>A0A7J6C031</accession>
<feature type="region of interest" description="Disordered" evidence="1">
    <location>
        <begin position="1"/>
        <end position="144"/>
    </location>
</feature>
<feature type="region of interest" description="Disordered" evidence="1">
    <location>
        <begin position="162"/>
        <end position="259"/>
    </location>
</feature>
<dbReference type="AlphaFoldDB" id="A0A7J6C031"/>
<evidence type="ECO:0000313" key="2">
    <source>
        <dbReference type="EMBL" id="KAF4100638.1"/>
    </source>
</evidence>
<proteinExistence type="predicted"/>
<keyword evidence="3" id="KW-1185">Reference proteome</keyword>
<evidence type="ECO:0000313" key="3">
    <source>
        <dbReference type="Proteomes" id="UP000579812"/>
    </source>
</evidence>
<feature type="compositionally biased region" description="Basic and acidic residues" evidence="1">
    <location>
        <begin position="172"/>
        <end position="197"/>
    </location>
</feature>
<feature type="compositionally biased region" description="Low complexity" evidence="1">
    <location>
        <begin position="92"/>
        <end position="105"/>
    </location>
</feature>
<comment type="caution">
    <text evidence="2">The sequence shown here is derived from an EMBL/GenBank/DDBJ whole genome shotgun (WGS) entry which is preliminary data.</text>
</comment>
<organism evidence="2 3">
    <name type="scientific">Onychostoma macrolepis</name>
    <dbReference type="NCBI Taxonomy" id="369639"/>
    <lineage>
        <taxon>Eukaryota</taxon>
        <taxon>Metazoa</taxon>
        <taxon>Chordata</taxon>
        <taxon>Craniata</taxon>
        <taxon>Vertebrata</taxon>
        <taxon>Euteleostomi</taxon>
        <taxon>Actinopterygii</taxon>
        <taxon>Neopterygii</taxon>
        <taxon>Teleostei</taxon>
        <taxon>Ostariophysi</taxon>
        <taxon>Cypriniformes</taxon>
        <taxon>Cyprinidae</taxon>
        <taxon>Acrossocheilinae</taxon>
        <taxon>Onychostoma</taxon>
    </lineage>
</organism>
<sequence length="348" mass="38676">MAEKMELQGQRKSRVAIKDEGRRKECTTATETITSSEKPQLDEMFHGFSSRSTQNKSAVEAEGTQHNWKTRSKDVSTCRKKIAIQTCNGQDTSSSTPSQSSTPPSAVRGSNKKHQTKKTVSSVSKGAKTSFENAVPAENSSAKSLKVCDNCSQCNSEEVCFPETNQNAEPSSVKDDTTQQNKKDDHKITLLSGKEEPYLSSLKSPKRPNCPPEDESFIVENGKKKRKSDYRQPEDYKVSETGSGLEDRENNQSNCEGNEIKPHVNLSFKPEQMREKSICTTGVSKPGPKLLLVLVEDQETALDVPSMPYTAALQSAAQRTTNSWKIMHRFITHWLQTELSVFSGSHYS</sequence>